<dbReference type="PANTHER" id="PTHR36985">
    <property type="entry name" value="TRANSLOCATION AND ASSEMBLY MODULE SUBUNIT TAMB"/>
    <property type="match status" value="1"/>
</dbReference>
<dbReference type="PANTHER" id="PTHR36985:SF1">
    <property type="entry name" value="TRANSLOCATION AND ASSEMBLY MODULE SUBUNIT TAMB"/>
    <property type="match status" value="1"/>
</dbReference>
<evidence type="ECO:0000256" key="3">
    <source>
        <dbReference type="ARBA" id="ARBA00022989"/>
    </source>
</evidence>
<evidence type="ECO:0000256" key="5">
    <source>
        <dbReference type="SAM" id="Phobius"/>
    </source>
</evidence>
<sequence>MAETSDMTPAPLPEAPPPRRARWGRRVALGLLGLLGLLLALAIGGYAWLGTDSGRRFVARQVEGLSFENGMQIRVGRIEGSIFGALRLRDVALRDPRGTFLSAPLIDMDWRPFAYLSNHVDIRALLIPQARFHRNPQFNPTPPSEGPLLPDLDIDVNRLEIGRLQIDAPVTGRRHLLGLAGTVHIADRRAQIKADGRAIAAPGVAGGDRLALVLDAVPESNRLAIEMRLAGPADGLVASYSGVAQPVALTVSGKGDWQIWDGRLSGTMGAEDLANVVITARDGTFTARGPIRPGLFITGPGRAMLEPVTQLDLSATLAERRAHLHGGVTSDNFTFGADGQVDLGASTMRDLQLGFRLLKPSVIAENLSGADIAATATLNGSFAAPEIAYGLTAQRIGFGATVVEGLSVSGSAALEKEQWRIPLHGSARRIIGVNESVAPLLTNVRIDGDLAYANARLLSDNIRLRSDRIDATAVIVADLDKALYSGALNGRVNDYRVESVGIFNLQTDMDLKTGANGYFRLGGRVAARSTRLLNDSVQTFLGGNALIVANVGYDSNGVASLDRLDVSAPQFRLTGGRGRYGADGSLRFAASGSSDQYGPLSLDVTGSVARPVVRLAAPRPGLGIGLADLEATVRGNDGTYLVDAQGVTDYGPLKADVAVRTGGALAIDVRQGTNFAGIGLTGQITQTRAGPFAGTLLANGSGLNGRVDLSDQGGSQRLLVNARARDASLPGNATVSLARGFVNADVLLADQPQVVAAMELAGARMGELSIAAARADVNYRGGSGQAKMLVEGRTRYPFRLAANTRFDPALWRVAIDGRLNGIDVKTREAMRIVPEDSGYTLRPAALSIGQGTLRLAGRYGPGMSLQARLQDVNLALANPFAPGLGLGGMANGSVDFSQPSDSAFPSADARLRIDNFTRTSLAAVSEPVDMSFVGRLVPDGGNARAIIRRRGAAIGRLQVDLRPLPPGAGSWTTRLMAAPLSGGVRYNGPADVLFSLAALPDQSLRGPVGLAADFTGRVSAPQLTGVVRANNLVYENTQFGTRLTQLAVRGRFTNDRLQVESLTANAGDGTVSASGFVSLSSAQGFPIQLGIDMNNAQLASGSDMEARTTGQLRVVNGPGTPATISGSIALPETRYRIVRQGSAQVPTLTGVRRKPALGRERISGAPEPMESIPSDWRLDVRLRADNRIYVSGMGLESEWSADIHVGGTSGAPRITGDVRLVRGTLGFAGRSFELQEGRLTFSGDEMTNPELRIVASGDVEDVTINITITGSAGDPQIAFSSTPSLPQDELMARILFGNSVGELSTIQAVQLAASLNSLRGSGGGLNPLGVLQSASGIDRLRILGADEETGRGTSLAVGQYISNDIYVEIVTDARGYTATQLEVSLSRALSVLSSMGSFGGSSVNLRYRKDY</sequence>
<feature type="transmembrane region" description="Helical" evidence="5">
    <location>
        <begin position="27"/>
        <end position="49"/>
    </location>
</feature>
<dbReference type="EMBL" id="JACHKA010000001">
    <property type="protein sequence ID" value="MBB5984920.1"/>
    <property type="molecule type" value="Genomic_DNA"/>
</dbReference>
<evidence type="ECO:0000313" key="8">
    <source>
        <dbReference type="Proteomes" id="UP001138540"/>
    </source>
</evidence>
<keyword evidence="8" id="KW-1185">Reference proteome</keyword>
<dbReference type="Pfam" id="PF04357">
    <property type="entry name" value="TamB"/>
    <property type="match status" value="1"/>
</dbReference>
<organism evidence="7 8">
    <name type="scientific">Sphingobium lignivorans</name>
    <dbReference type="NCBI Taxonomy" id="2735886"/>
    <lineage>
        <taxon>Bacteria</taxon>
        <taxon>Pseudomonadati</taxon>
        <taxon>Pseudomonadota</taxon>
        <taxon>Alphaproteobacteria</taxon>
        <taxon>Sphingomonadales</taxon>
        <taxon>Sphingomonadaceae</taxon>
        <taxon>Sphingobium</taxon>
    </lineage>
</organism>
<name>A0ABR6NCC1_9SPHN</name>
<dbReference type="InterPro" id="IPR007452">
    <property type="entry name" value="TamB_C"/>
</dbReference>
<evidence type="ECO:0000313" key="7">
    <source>
        <dbReference type="EMBL" id="MBB5984920.1"/>
    </source>
</evidence>
<evidence type="ECO:0000256" key="4">
    <source>
        <dbReference type="ARBA" id="ARBA00023136"/>
    </source>
</evidence>
<comment type="subcellular location">
    <subcellularLocation>
        <location evidence="1">Membrane</location>
        <topology evidence="1">Single-pass membrane protein</topology>
    </subcellularLocation>
</comment>
<dbReference type="Proteomes" id="UP001138540">
    <property type="component" value="Unassembled WGS sequence"/>
</dbReference>
<keyword evidence="4 5" id="KW-0472">Membrane</keyword>
<evidence type="ECO:0000256" key="1">
    <source>
        <dbReference type="ARBA" id="ARBA00004167"/>
    </source>
</evidence>
<protein>
    <submittedName>
        <fullName evidence="7">Translocation and assembly module TamB</fullName>
    </submittedName>
</protein>
<evidence type="ECO:0000259" key="6">
    <source>
        <dbReference type="Pfam" id="PF04357"/>
    </source>
</evidence>
<accession>A0ABR6NCC1</accession>
<comment type="caution">
    <text evidence="7">The sequence shown here is derived from an EMBL/GenBank/DDBJ whole genome shotgun (WGS) entry which is preliminary data.</text>
</comment>
<proteinExistence type="predicted"/>
<keyword evidence="2 5" id="KW-0812">Transmembrane</keyword>
<reference evidence="7 8" key="1">
    <citation type="submission" date="2020-08" db="EMBL/GenBank/DDBJ databases">
        <title>Exploring microbial biodiversity for novel pathways involved in the catabolism of aromatic compounds derived from lignin.</title>
        <authorList>
            <person name="Elkins J."/>
        </authorList>
    </citation>
    <scope>NUCLEOTIDE SEQUENCE [LARGE SCALE GENOMIC DNA]</scope>
    <source>
        <strain evidence="7 8">B1D3A</strain>
    </source>
</reference>
<feature type="domain" description="Translocation and assembly module TamB C-terminal" evidence="6">
    <location>
        <begin position="1061"/>
        <end position="1411"/>
    </location>
</feature>
<evidence type="ECO:0000256" key="2">
    <source>
        <dbReference type="ARBA" id="ARBA00022692"/>
    </source>
</evidence>
<dbReference type="RefSeq" id="WP_184150648.1">
    <property type="nucleotide sequence ID" value="NZ_JACHKA010000001.1"/>
</dbReference>
<gene>
    <name evidence="7" type="ORF">HNP60_000894</name>
</gene>
<keyword evidence="3 5" id="KW-1133">Transmembrane helix</keyword>